<dbReference type="GO" id="GO:0004812">
    <property type="term" value="F:aminoacyl-tRNA ligase activity"/>
    <property type="evidence" value="ECO:0007669"/>
    <property type="project" value="UniProtKB-KW"/>
</dbReference>
<feature type="chain" id="PRO_5005272465" evidence="1">
    <location>
        <begin position="23"/>
        <end position="109"/>
    </location>
</feature>
<keyword evidence="2" id="KW-0030">Aminoacyl-tRNA synthetase</keyword>
<organism evidence="2 4">
    <name type="scientific">Pseudomonas taetrolens</name>
    <dbReference type="NCBI Taxonomy" id="47884"/>
    <lineage>
        <taxon>Bacteria</taxon>
        <taxon>Pseudomonadati</taxon>
        <taxon>Pseudomonadota</taxon>
        <taxon>Gammaproteobacteria</taxon>
        <taxon>Pseudomonadales</taxon>
        <taxon>Pseudomonadaceae</taxon>
        <taxon>Pseudomonas</taxon>
    </lineage>
</organism>
<evidence type="ECO:0000313" key="3">
    <source>
        <dbReference type="EMBL" id="SEC48659.1"/>
    </source>
</evidence>
<reference evidence="2 4" key="1">
    <citation type="submission" date="2015-02" db="EMBL/GenBank/DDBJ databases">
        <title>Pseudomonas helleri sp. nov. and Pseudomonas weihenstephanensis sp. nov., isolated from raw cows milk.</title>
        <authorList>
            <person name="von Neubeck M."/>
            <person name="Huptas C."/>
            <person name="Wenning M."/>
            <person name="Scherer S."/>
        </authorList>
    </citation>
    <scope>NUCLEOTIDE SEQUENCE [LARGE SCALE GENOMIC DNA]</scope>
    <source>
        <strain evidence="2 4">DSM 21104</strain>
    </source>
</reference>
<dbReference type="PATRIC" id="fig|47884.3.peg.1826"/>
<evidence type="ECO:0000313" key="4">
    <source>
        <dbReference type="Proteomes" id="UP000036395"/>
    </source>
</evidence>
<proteinExistence type="predicted"/>
<accession>A0A0J6GSR0</accession>
<keyword evidence="5" id="KW-1185">Reference proteome</keyword>
<evidence type="ECO:0000313" key="5">
    <source>
        <dbReference type="Proteomes" id="UP000183155"/>
    </source>
</evidence>
<dbReference type="Proteomes" id="UP000183155">
    <property type="component" value="Unassembled WGS sequence"/>
</dbReference>
<dbReference type="STRING" id="47884.SAMN04490203_2505"/>
<reference evidence="3 5" key="2">
    <citation type="submission" date="2016-10" db="EMBL/GenBank/DDBJ databases">
        <authorList>
            <person name="Varghese N."/>
            <person name="Submissions S."/>
        </authorList>
    </citation>
    <scope>NUCLEOTIDE SEQUENCE [LARGE SCALE GENOMIC DNA]</scope>
    <source>
        <strain evidence="3 5">BS3652</strain>
    </source>
</reference>
<dbReference type="OrthoDB" id="6981745at2"/>
<dbReference type="EMBL" id="FNRS01000001">
    <property type="protein sequence ID" value="SEC48659.1"/>
    <property type="molecule type" value="Genomic_DNA"/>
</dbReference>
<dbReference type="RefSeq" id="WP_048379634.1">
    <property type="nucleotide sequence ID" value="NZ_FNRS01000001.1"/>
</dbReference>
<sequence length="109" mass="12532">MRIVVCSLASILLTGFTLSAQARHLSESERYMCSWGSGVAGKAQSSKLSGVSRYAVRKQLQAQRFPKQWMRRMALGIAEQTYDSESRMKPERVKRVYYDDCIQHELARR</sequence>
<evidence type="ECO:0000256" key="1">
    <source>
        <dbReference type="SAM" id="SignalP"/>
    </source>
</evidence>
<feature type="signal peptide" evidence="1">
    <location>
        <begin position="1"/>
        <end position="22"/>
    </location>
</feature>
<dbReference type="Proteomes" id="UP000036395">
    <property type="component" value="Unassembled WGS sequence"/>
</dbReference>
<name>A0A0J6GSR0_PSETA</name>
<protein>
    <submittedName>
        <fullName evidence="2">Valyl-tRNA synthetase</fullName>
    </submittedName>
</protein>
<dbReference type="EMBL" id="JYLA01000003">
    <property type="protein sequence ID" value="KMM85129.1"/>
    <property type="molecule type" value="Genomic_DNA"/>
</dbReference>
<keyword evidence="2" id="KW-0436">Ligase</keyword>
<evidence type="ECO:0000313" key="2">
    <source>
        <dbReference type="EMBL" id="KMM85129.1"/>
    </source>
</evidence>
<dbReference type="AlphaFoldDB" id="A0A0J6GSR0"/>
<gene>
    <name evidence="3" type="ORF">SAMN04490203_2505</name>
    <name evidence="2" type="ORF">TU78_07105</name>
</gene>
<comment type="caution">
    <text evidence="2">The sequence shown here is derived from an EMBL/GenBank/DDBJ whole genome shotgun (WGS) entry which is preliminary data.</text>
</comment>
<keyword evidence="1" id="KW-0732">Signal</keyword>